<dbReference type="GO" id="GO:0009307">
    <property type="term" value="P:DNA restriction-modification system"/>
    <property type="evidence" value="ECO:0007669"/>
    <property type="project" value="InterPro"/>
</dbReference>
<dbReference type="GO" id="GO:0043565">
    <property type="term" value="F:sequence-specific DNA binding"/>
    <property type="evidence" value="ECO:0007669"/>
    <property type="project" value="TreeGrafter"/>
</dbReference>
<reference evidence="6 7" key="1">
    <citation type="submission" date="2018-06" db="EMBL/GenBank/DDBJ databases">
        <authorList>
            <consortium name="Pathogen Informatics"/>
            <person name="Doyle S."/>
        </authorList>
    </citation>
    <scope>NUCLEOTIDE SEQUENCE [LARGE SCALE GENOMIC DNA]</scope>
    <source>
        <strain evidence="6 7">NCTC12278</strain>
    </source>
</reference>
<dbReference type="Gene3D" id="3.40.50.150">
    <property type="entry name" value="Vaccinia Virus protein VP39"/>
    <property type="match status" value="2"/>
</dbReference>
<evidence type="ECO:0000256" key="3">
    <source>
        <dbReference type="ARBA" id="ARBA00022679"/>
    </source>
</evidence>
<dbReference type="GO" id="GO:0032259">
    <property type="term" value="P:methylation"/>
    <property type="evidence" value="ECO:0007669"/>
    <property type="project" value="UniProtKB-KW"/>
</dbReference>
<gene>
    <name evidence="6" type="primary">dpnM_1</name>
    <name evidence="6" type="ORF">NCTC12278_00169</name>
</gene>
<keyword evidence="7" id="KW-1185">Reference proteome</keyword>
<dbReference type="PRINTS" id="PR00505">
    <property type="entry name" value="D12N6MTFRASE"/>
</dbReference>
<proteinExistence type="predicted"/>
<keyword evidence="2 6" id="KW-0489">Methyltransferase</keyword>
<evidence type="ECO:0000256" key="1">
    <source>
        <dbReference type="ARBA" id="ARBA00011900"/>
    </source>
</evidence>
<dbReference type="OrthoDB" id="9805629at2"/>
<protein>
    <recommendedName>
        <fullName evidence="1">site-specific DNA-methyltransferase (adenine-specific)</fullName>
        <ecNumber evidence="1">2.1.1.72</ecNumber>
    </recommendedName>
</protein>
<sequence length="375" mass="44712">MKPYLKWAGGKETELKYILPILPAKIERYFEPFVGGGALFLNLAEQKNISQFYINDISSELMSLYHYLKDSNETFFKILHLMNSAWIEIENLLNNKEEELRTIYYNYRYTLDKKQLENDILRFLWLNGASLEALLDKKISYDVQKLRRLLDKLVMQKYVRTVKTEVVKGAVDNDMLIEIILSSFKGAVYTYFRYIYNEGLSGNPEISPELFIATFYFMREFSFSGMFRFNVNGEFNVPYGGLSYNHKSLSDKIERMESFETKQIFSKTKLYCEDFLKFLTNFEFSNKDFIFLDPPYDTEFSNYNNIDFQTHDQIRLRDTLLDTPAKFLLIIKNTDFIYNLYRDTPFEISSFDKQYQVSFQNRNEKKVKHLIIKNY</sequence>
<dbReference type="EC" id="2.1.1.72" evidence="1"/>
<evidence type="ECO:0000256" key="2">
    <source>
        <dbReference type="ARBA" id="ARBA00022603"/>
    </source>
</evidence>
<keyword evidence="4" id="KW-0949">S-adenosyl-L-methionine</keyword>
<dbReference type="KEGG" id="sfer:NCTC12278_00169"/>
<accession>A0A2X3VV31</accession>
<evidence type="ECO:0000256" key="4">
    <source>
        <dbReference type="ARBA" id="ARBA00022691"/>
    </source>
</evidence>
<dbReference type="EMBL" id="LS483343">
    <property type="protein sequence ID" value="SQF39109.1"/>
    <property type="molecule type" value="Genomic_DNA"/>
</dbReference>
<dbReference type="SUPFAM" id="SSF53335">
    <property type="entry name" value="S-adenosyl-L-methionine-dependent methyltransferases"/>
    <property type="match status" value="1"/>
</dbReference>
<organism evidence="6 7">
    <name type="scientific">Streptococcus ferus</name>
    <dbReference type="NCBI Taxonomy" id="1345"/>
    <lineage>
        <taxon>Bacteria</taxon>
        <taxon>Bacillati</taxon>
        <taxon>Bacillota</taxon>
        <taxon>Bacilli</taxon>
        <taxon>Lactobacillales</taxon>
        <taxon>Streptococcaceae</taxon>
        <taxon>Streptococcus</taxon>
    </lineage>
</organism>
<dbReference type="Pfam" id="PF02086">
    <property type="entry name" value="MethyltransfD12"/>
    <property type="match status" value="2"/>
</dbReference>
<evidence type="ECO:0000313" key="7">
    <source>
        <dbReference type="Proteomes" id="UP000249495"/>
    </source>
</evidence>
<dbReference type="GO" id="GO:0009007">
    <property type="term" value="F:site-specific DNA-methyltransferase (adenine-specific) activity"/>
    <property type="evidence" value="ECO:0007669"/>
    <property type="project" value="UniProtKB-EC"/>
</dbReference>
<evidence type="ECO:0000256" key="5">
    <source>
        <dbReference type="ARBA" id="ARBA00047942"/>
    </source>
</evidence>
<dbReference type="PANTHER" id="PTHR30481:SF3">
    <property type="entry name" value="DNA ADENINE METHYLASE"/>
    <property type="match status" value="1"/>
</dbReference>
<name>A0A2X3VV31_9STRE</name>
<dbReference type="RefSeq" id="WP_018030874.1">
    <property type="nucleotide sequence ID" value="NZ_LS483343.1"/>
</dbReference>
<dbReference type="InterPro" id="IPR029063">
    <property type="entry name" value="SAM-dependent_MTases_sf"/>
</dbReference>
<dbReference type="Proteomes" id="UP000249495">
    <property type="component" value="Chromosome 1"/>
</dbReference>
<dbReference type="STRING" id="1123303.GCA_000372425_01551"/>
<dbReference type="AlphaFoldDB" id="A0A2X3VV31"/>
<keyword evidence="3 6" id="KW-0808">Transferase</keyword>
<evidence type="ECO:0000313" key="6">
    <source>
        <dbReference type="EMBL" id="SQF39109.1"/>
    </source>
</evidence>
<dbReference type="InterPro" id="IPR012327">
    <property type="entry name" value="MeTrfase_D12"/>
</dbReference>
<dbReference type="PROSITE" id="PS00092">
    <property type="entry name" value="N6_MTASE"/>
    <property type="match status" value="1"/>
</dbReference>
<dbReference type="GO" id="GO:0006298">
    <property type="term" value="P:mismatch repair"/>
    <property type="evidence" value="ECO:0007669"/>
    <property type="project" value="TreeGrafter"/>
</dbReference>
<dbReference type="InterPro" id="IPR002052">
    <property type="entry name" value="DNA_methylase_N6_adenine_CS"/>
</dbReference>
<comment type="catalytic activity">
    <reaction evidence="5">
        <text>a 2'-deoxyadenosine in DNA + S-adenosyl-L-methionine = an N(6)-methyl-2'-deoxyadenosine in DNA + S-adenosyl-L-homocysteine + H(+)</text>
        <dbReference type="Rhea" id="RHEA:15197"/>
        <dbReference type="Rhea" id="RHEA-COMP:12418"/>
        <dbReference type="Rhea" id="RHEA-COMP:12419"/>
        <dbReference type="ChEBI" id="CHEBI:15378"/>
        <dbReference type="ChEBI" id="CHEBI:57856"/>
        <dbReference type="ChEBI" id="CHEBI:59789"/>
        <dbReference type="ChEBI" id="CHEBI:90615"/>
        <dbReference type="ChEBI" id="CHEBI:90616"/>
        <dbReference type="EC" id="2.1.1.72"/>
    </reaction>
</comment>
<dbReference type="PANTHER" id="PTHR30481">
    <property type="entry name" value="DNA ADENINE METHYLASE"/>
    <property type="match status" value="1"/>
</dbReference>
<dbReference type="GO" id="GO:1904047">
    <property type="term" value="F:S-adenosyl-L-methionine binding"/>
    <property type="evidence" value="ECO:0007669"/>
    <property type="project" value="TreeGrafter"/>
</dbReference>
<dbReference type="REBASE" id="255168">
    <property type="entry name" value="M.Sfe12278ORF169P"/>
</dbReference>